<dbReference type="AlphaFoldDB" id="A0A9W8TWZ3"/>
<organism evidence="2 3">
    <name type="scientific">Lentinula detonsa</name>
    <dbReference type="NCBI Taxonomy" id="2804962"/>
    <lineage>
        <taxon>Eukaryota</taxon>
        <taxon>Fungi</taxon>
        <taxon>Dikarya</taxon>
        <taxon>Basidiomycota</taxon>
        <taxon>Agaricomycotina</taxon>
        <taxon>Agaricomycetes</taxon>
        <taxon>Agaricomycetidae</taxon>
        <taxon>Agaricales</taxon>
        <taxon>Marasmiineae</taxon>
        <taxon>Omphalotaceae</taxon>
        <taxon>Lentinula</taxon>
    </lineage>
</organism>
<dbReference type="InterPro" id="IPR043502">
    <property type="entry name" value="DNA/RNA_pol_sf"/>
</dbReference>
<feature type="region of interest" description="Disordered" evidence="1">
    <location>
        <begin position="308"/>
        <end position="347"/>
    </location>
</feature>
<gene>
    <name evidence="2" type="ORF">DFH05DRAFT_1526779</name>
</gene>
<feature type="compositionally biased region" description="Low complexity" evidence="1">
    <location>
        <begin position="564"/>
        <end position="576"/>
    </location>
</feature>
<keyword evidence="3" id="KW-1185">Reference proteome</keyword>
<dbReference type="EMBL" id="JANVFU010000009">
    <property type="protein sequence ID" value="KAJ3743250.1"/>
    <property type="molecule type" value="Genomic_DNA"/>
</dbReference>
<evidence type="ECO:0000256" key="1">
    <source>
        <dbReference type="SAM" id="MobiDB-lite"/>
    </source>
</evidence>
<dbReference type="SUPFAM" id="SSF56672">
    <property type="entry name" value="DNA/RNA polymerases"/>
    <property type="match status" value="1"/>
</dbReference>
<feature type="compositionally biased region" description="Polar residues" evidence="1">
    <location>
        <begin position="550"/>
        <end position="559"/>
    </location>
</feature>
<name>A0A9W8TWZ3_9AGAR</name>
<feature type="region of interest" description="Disordered" evidence="1">
    <location>
        <begin position="522"/>
        <end position="588"/>
    </location>
</feature>
<sequence>MDKSLINVQNRFMPSDSSGLQHEPRSINSLNRAERARRRGVVSALSPVPPVPTLPLFSSGFETISEIIELSVDPSPLTSEHDSLPVSRLPSPASSISSTLSDMARNVSGSGWVDMGTLKSGCQLLTANPTLDGLEELWGYVVTNLDDRGITEEAMKKKEFLRCFAKWSDLKDTLAEISLALAGKSWIELPVTSVDPDDFVCRPFFDAIRDKILGKDWARVYNMKRDRYHMLPDPLGFSKLVTSMETHNRRLRGTMYHRSNEVLQTLIMQKLPEKFRADLRDCKVSEQLPYAEWKSACKDVEERRPLVSPTYAYPSRRPEAKPDRSSQLSTATGLNTGSGSMPPYTNPRLHRFPKLQLDQKKILSKLEGCFRCYNLFAGHLSNNCPNNGPPSLSVPYHPMNDADVTLATKIHNAAPNNSIPYELILKRNVVSSPHPKPVVMVQDRIALTKIPNLDVESLEPTFEVQARDVAAVYGSHDIVHFSSGPGVYGAALARGFDYHEPAPPPIRKPVATLVPARRSIRDYRDGDGIEQRSPYSPPQGRNTRRREWSPVSSRQSSGAANRRSVSPTSHSPCSSTNGDNDCVLEGGDSVSHRTDAPVHPVCARSAPSVSPVCSLVVKPPMPFTLPHLEWTARVSGPLDAYPFVLIHTNLVSALGLKCHKLHRPQEMSLAMSAGKPEVFCSTDYCKLSLEDPHLAWRSRTIRALVVPFLCSPMILGLPFLAYNNLVTDYNSCNFDLLNPVVPNPVPPVIPPAKRRQMLFKVQQDLLKLKKAIFTQATSLARNHVKFRHFTIPEFPLRHFDMVAAIRSRVEALQNISRLEKLSDAFKSEFADVFTPIAHTSSLPDDFTCSITLKNADKMIQTRGYTSPRKFKDAWNTLIQQHLEAGRIRPSNSPYSLPAFLVPKADPPYSLAG</sequence>
<dbReference type="Gene3D" id="3.10.10.10">
    <property type="entry name" value="HIV Type 1 Reverse Transcriptase, subunit A, domain 1"/>
    <property type="match status" value="1"/>
</dbReference>
<reference evidence="2 3" key="1">
    <citation type="journal article" date="2023" name="Proc. Natl. Acad. Sci. U.S.A.">
        <title>A global phylogenomic analysis of the shiitake genus Lentinula.</title>
        <authorList>
            <person name="Sierra-Patev S."/>
            <person name="Min B."/>
            <person name="Naranjo-Ortiz M."/>
            <person name="Looney B."/>
            <person name="Konkel Z."/>
            <person name="Slot J.C."/>
            <person name="Sakamoto Y."/>
            <person name="Steenwyk J.L."/>
            <person name="Rokas A."/>
            <person name="Carro J."/>
            <person name="Camarero S."/>
            <person name="Ferreira P."/>
            <person name="Molpeceres G."/>
            <person name="Ruiz-Duenas F.J."/>
            <person name="Serrano A."/>
            <person name="Henrissat B."/>
            <person name="Drula E."/>
            <person name="Hughes K.W."/>
            <person name="Mata J.L."/>
            <person name="Ishikawa N.K."/>
            <person name="Vargas-Isla R."/>
            <person name="Ushijima S."/>
            <person name="Smith C.A."/>
            <person name="Donoghue J."/>
            <person name="Ahrendt S."/>
            <person name="Andreopoulos W."/>
            <person name="He G."/>
            <person name="LaButti K."/>
            <person name="Lipzen A."/>
            <person name="Ng V."/>
            <person name="Riley R."/>
            <person name="Sandor L."/>
            <person name="Barry K."/>
            <person name="Martinez A.T."/>
            <person name="Xiao Y."/>
            <person name="Gibbons J.G."/>
            <person name="Terashima K."/>
            <person name="Grigoriev I.V."/>
            <person name="Hibbett D."/>
        </authorList>
    </citation>
    <scope>NUCLEOTIDE SEQUENCE [LARGE SCALE GENOMIC DNA]</scope>
    <source>
        <strain evidence="2 3">TFB7810</strain>
    </source>
</reference>
<evidence type="ECO:0000313" key="3">
    <source>
        <dbReference type="Proteomes" id="UP001142393"/>
    </source>
</evidence>
<evidence type="ECO:0000313" key="2">
    <source>
        <dbReference type="EMBL" id="KAJ3743250.1"/>
    </source>
</evidence>
<dbReference type="Proteomes" id="UP001142393">
    <property type="component" value="Unassembled WGS sequence"/>
</dbReference>
<accession>A0A9W8TWZ3</accession>
<feature type="compositionally biased region" description="Polar residues" evidence="1">
    <location>
        <begin position="325"/>
        <end position="339"/>
    </location>
</feature>
<protein>
    <submittedName>
        <fullName evidence="2">Uncharacterized protein</fullName>
    </submittedName>
</protein>
<comment type="caution">
    <text evidence="2">The sequence shown here is derived from an EMBL/GenBank/DDBJ whole genome shotgun (WGS) entry which is preliminary data.</text>
</comment>
<proteinExistence type="predicted"/>